<keyword evidence="19" id="KW-1185">Reference proteome</keyword>
<dbReference type="HAMAP" id="MF_00204">
    <property type="entry name" value="UvrB"/>
    <property type="match status" value="1"/>
</dbReference>
<organism evidence="18 19">
    <name type="scientific">Pseudobacter ginsenosidimutans</name>
    <dbReference type="NCBI Taxonomy" id="661488"/>
    <lineage>
        <taxon>Bacteria</taxon>
        <taxon>Pseudomonadati</taxon>
        <taxon>Bacteroidota</taxon>
        <taxon>Chitinophagia</taxon>
        <taxon>Chitinophagales</taxon>
        <taxon>Chitinophagaceae</taxon>
        <taxon>Pseudobacter</taxon>
    </lineage>
</organism>
<dbReference type="SMART" id="SM00490">
    <property type="entry name" value="HELICc"/>
    <property type="match status" value="1"/>
</dbReference>
<gene>
    <name evidence="13" type="primary">uvrB</name>
    <name evidence="18" type="ORF">EV199_3775</name>
</gene>
<dbReference type="InterPro" id="IPR006935">
    <property type="entry name" value="Helicase/UvrB_N"/>
</dbReference>
<feature type="domain" description="Helicase C-terminal" evidence="17">
    <location>
        <begin position="429"/>
        <end position="595"/>
    </location>
</feature>
<dbReference type="SUPFAM" id="SSF52540">
    <property type="entry name" value="P-loop containing nucleoside triphosphate hydrolases"/>
    <property type="match status" value="2"/>
</dbReference>
<feature type="binding site" evidence="13">
    <location>
        <begin position="37"/>
        <end position="44"/>
    </location>
    <ligand>
        <name>ATP</name>
        <dbReference type="ChEBI" id="CHEBI:30616"/>
    </ligand>
</feature>
<feature type="domain" description="Helicase ATP-binding" evidence="16">
    <location>
        <begin position="24"/>
        <end position="176"/>
    </location>
</feature>
<evidence type="ECO:0000256" key="6">
    <source>
        <dbReference type="ARBA" id="ARBA00022769"/>
    </source>
</evidence>
<evidence type="ECO:0000256" key="12">
    <source>
        <dbReference type="ARBA" id="ARBA00029504"/>
    </source>
</evidence>
<dbReference type="GO" id="GO:0009381">
    <property type="term" value="F:excinuclease ABC activity"/>
    <property type="evidence" value="ECO:0007669"/>
    <property type="project" value="UniProtKB-UniRule"/>
</dbReference>
<comment type="subcellular location">
    <subcellularLocation>
        <location evidence="1 13 14">Cytoplasm</location>
    </subcellularLocation>
</comment>
<sequence length="681" mass="77539">MAFNLHTPFPPAGDQPEAIRQLTEGIQNGEKHQVLLGVTGSGKTFTMANVIQQVQRPTLVLTHNKTLVAQLYGEFKQFFPDNAVGYFVSYYDYYQPEAYMPVSDTYIEKDLSINDELDKLRLHATSELLSGRRDIIVVASVSCIYGMGNPQVLESGIIRINRGQSISRQGFLHALVNALYNRTQTEFTRGTFRVKGDTVDINLPYLDQGLRITFFGDEIETIETLDIKTGKRIAGKETAAIFPANLYLAPKDIIQQILFEIQDEANSQVEYFKKTGKFIEAQRLGERVNYDVEMIRELGYCNGVENYSRFFDRRIPGTRPFCLLDYFPDDYLMIIDESHQTIPQVSGMYGGDRSRKLVLVDYGFRLPSALDNRPLNFHEFESLTNQVVYVSATPGEYELEKTGGVVAEQIVRPTGLLDPPIEVRPSVNQIDDLLDEIDKRVKKGDRVLVTTLTKRMAEEMDKYLHRINIKSKYIHSEVDTLERVEILRQLRLGEIDVLVGVNLLREGLDLPEVSLVAILDADKEGFLRNERSLTQTAGRAARNVDGLVIFYADKITESMQRTMDETSRRREKQVAYNLEHNITPRTVTKSIEQVIAQTSVIDVKGYDPDSPLRIMPGEDIVRLSAAAEEQVEYKTIPQIEKAVGKVKKEMEKAARDLDFMEAARLRDEMFALQKQLEEMKQ</sequence>
<dbReference type="InterPro" id="IPR014001">
    <property type="entry name" value="Helicase_ATP-bd"/>
</dbReference>
<dbReference type="PROSITE" id="PS51194">
    <property type="entry name" value="HELICASE_CTER"/>
    <property type="match status" value="1"/>
</dbReference>
<dbReference type="CDD" id="cd18790">
    <property type="entry name" value="SF2_C_UvrB"/>
    <property type="match status" value="1"/>
</dbReference>
<keyword evidence="5 13" id="KW-0227">DNA damage</keyword>
<evidence type="ECO:0000256" key="10">
    <source>
        <dbReference type="ARBA" id="ARBA00023236"/>
    </source>
</evidence>
<evidence type="ECO:0000256" key="5">
    <source>
        <dbReference type="ARBA" id="ARBA00022763"/>
    </source>
</evidence>
<dbReference type="NCBIfam" id="TIGR00631">
    <property type="entry name" value="uvrb"/>
    <property type="match status" value="1"/>
</dbReference>
<evidence type="ECO:0000256" key="13">
    <source>
        <dbReference type="HAMAP-Rule" id="MF_00204"/>
    </source>
</evidence>
<evidence type="ECO:0000256" key="2">
    <source>
        <dbReference type="ARBA" id="ARBA00008533"/>
    </source>
</evidence>
<evidence type="ECO:0000256" key="3">
    <source>
        <dbReference type="ARBA" id="ARBA00022490"/>
    </source>
</evidence>
<evidence type="ECO:0000256" key="9">
    <source>
        <dbReference type="ARBA" id="ARBA00023204"/>
    </source>
</evidence>
<dbReference type="RefSeq" id="WP_130542329.1">
    <property type="nucleotide sequence ID" value="NZ_CP042431.1"/>
</dbReference>
<evidence type="ECO:0000256" key="4">
    <source>
        <dbReference type="ARBA" id="ARBA00022741"/>
    </source>
</evidence>
<evidence type="ECO:0000256" key="8">
    <source>
        <dbReference type="ARBA" id="ARBA00022881"/>
    </source>
</evidence>
<dbReference type="InterPro" id="IPR024759">
    <property type="entry name" value="UvrB_YAD/RRR_dom"/>
</dbReference>
<keyword evidence="9 13" id="KW-0234">DNA repair</keyword>
<dbReference type="Pfam" id="PF02151">
    <property type="entry name" value="UVR"/>
    <property type="match status" value="1"/>
</dbReference>
<dbReference type="Pfam" id="PF17757">
    <property type="entry name" value="UvrB_inter"/>
    <property type="match status" value="1"/>
</dbReference>
<dbReference type="GO" id="GO:0005737">
    <property type="term" value="C:cytoplasm"/>
    <property type="evidence" value="ECO:0007669"/>
    <property type="project" value="UniProtKB-SubCell"/>
</dbReference>
<dbReference type="PANTHER" id="PTHR24029">
    <property type="entry name" value="UVRABC SYSTEM PROTEIN B"/>
    <property type="match status" value="1"/>
</dbReference>
<dbReference type="NCBIfam" id="NF003673">
    <property type="entry name" value="PRK05298.1"/>
    <property type="match status" value="1"/>
</dbReference>
<dbReference type="PROSITE" id="PS50151">
    <property type="entry name" value="UVR"/>
    <property type="match status" value="1"/>
</dbReference>
<evidence type="ECO:0000259" key="16">
    <source>
        <dbReference type="PROSITE" id="PS51192"/>
    </source>
</evidence>
<dbReference type="OrthoDB" id="9806651at2"/>
<dbReference type="InterPro" id="IPR004807">
    <property type="entry name" value="UvrB"/>
</dbReference>
<evidence type="ECO:0000313" key="18">
    <source>
        <dbReference type="EMBL" id="RZS71862.1"/>
    </source>
</evidence>
<dbReference type="Pfam" id="PF04851">
    <property type="entry name" value="ResIII"/>
    <property type="match status" value="1"/>
</dbReference>
<dbReference type="InterPro" id="IPR041471">
    <property type="entry name" value="UvrB_inter"/>
</dbReference>
<keyword evidence="8 13" id="KW-0267">Excision nuclease</keyword>
<dbReference type="PANTHER" id="PTHR24029:SF0">
    <property type="entry name" value="UVRABC SYSTEM PROTEIN B"/>
    <property type="match status" value="1"/>
</dbReference>
<dbReference type="Gene3D" id="4.10.860.10">
    <property type="entry name" value="UVR domain"/>
    <property type="match status" value="1"/>
</dbReference>
<dbReference type="GO" id="GO:0009380">
    <property type="term" value="C:excinuclease repair complex"/>
    <property type="evidence" value="ECO:0007669"/>
    <property type="project" value="InterPro"/>
</dbReference>
<comment type="function">
    <text evidence="13">The UvrABC repair system catalyzes the recognition and processing of DNA lesions. A damage recognition complex composed of 2 UvrA and 2 UvrB subunits scans DNA for abnormalities. Upon binding of the UvrA(2)B(2) complex to a putative damaged site, the DNA wraps around one UvrB monomer. DNA wrap is dependent on ATP binding by UvrB and probably causes local melting of the DNA helix, facilitating insertion of UvrB beta-hairpin between the DNA strands. Then UvrB probes one DNA strand for the presence of a lesion. If a lesion is found the UvrA subunits dissociate and the UvrB-DNA preincision complex is formed. This complex is subsequently bound by UvrC and the second UvrB is released. If no lesion is found, the DNA wraps around the other UvrB subunit that will check the other stand for damage.</text>
</comment>
<comment type="domain">
    <text evidence="13">The beta-hairpin motif is involved in DNA binding.</text>
</comment>
<accession>A0A4Q7MSR5</accession>
<evidence type="ECO:0000256" key="7">
    <source>
        <dbReference type="ARBA" id="ARBA00022840"/>
    </source>
</evidence>
<evidence type="ECO:0000256" key="11">
    <source>
        <dbReference type="ARBA" id="ARBA00026033"/>
    </source>
</evidence>
<feature type="domain" description="UVR" evidence="15">
    <location>
        <begin position="640"/>
        <end position="675"/>
    </location>
</feature>
<dbReference type="InterPro" id="IPR001943">
    <property type="entry name" value="UVR_dom"/>
</dbReference>
<keyword evidence="4 13" id="KW-0547">Nucleotide-binding</keyword>
<dbReference type="GO" id="GO:0016887">
    <property type="term" value="F:ATP hydrolysis activity"/>
    <property type="evidence" value="ECO:0007669"/>
    <property type="project" value="InterPro"/>
</dbReference>
<dbReference type="Proteomes" id="UP000293874">
    <property type="component" value="Unassembled WGS sequence"/>
</dbReference>
<keyword evidence="10 13" id="KW-0742">SOS response</keyword>
<keyword evidence="7 13" id="KW-0067">ATP-binding</keyword>
<comment type="subunit">
    <text evidence="11 13 14">Forms a heterotetramer with UvrA during the search for lesions. Interacts with UvrC in an incision complex.</text>
</comment>
<reference evidence="18 19" key="1">
    <citation type="submission" date="2019-02" db="EMBL/GenBank/DDBJ databases">
        <title>Genomic Encyclopedia of Type Strains, Phase IV (KMG-IV): sequencing the most valuable type-strain genomes for metagenomic binning, comparative biology and taxonomic classification.</title>
        <authorList>
            <person name="Goeker M."/>
        </authorList>
    </citation>
    <scope>NUCLEOTIDE SEQUENCE [LARGE SCALE GENOMIC DNA]</scope>
    <source>
        <strain evidence="18 19">DSM 18116</strain>
    </source>
</reference>
<dbReference type="InterPro" id="IPR027417">
    <property type="entry name" value="P-loop_NTPase"/>
</dbReference>
<comment type="similarity">
    <text evidence="2 13 14">Belongs to the UvrB family.</text>
</comment>
<dbReference type="PROSITE" id="PS51192">
    <property type="entry name" value="HELICASE_ATP_BIND_1"/>
    <property type="match status" value="1"/>
</dbReference>
<proteinExistence type="inferred from homology"/>
<keyword evidence="3 13" id="KW-0963">Cytoplasm</keyword>
<dbReference type="GO" id="GO:0005524">
    <property type="term" value="F:ATP binding"/>
    <property type="evidence" value="ECO:0007669"/>
    <property type="project" value="UniProtKB-UniRule"/>
</dbReference>
<evidence type="ECO:0000256" key="1">
    <source>
        <dbReference type="ARBA" id="ARBA00004496"/>
    </source>
</evidence>
<dbReference type="InterPro" id="IPR036876">
    <property type="entry name" value="UVR_dom_sf"/>
</dbReference>
<evidence type="ECO:0000313" key="19">
    <source>
        <dbReference type="Proteomes" id="UP000293874"/>
    </source>
</evidence>
<dbReference type="GO" id="GO:0009432">
    <property type="term" value="P:SOS response"/>
    <property type="evidence" value="ECO:0007669"/>
    <property type="project" value="UniProtKB-UniRule"/>
</dbReference>
<comment type="caution">
    <text evidence="18">The sequence shown here is derived from an EMBL/GenBank/DDBJ whole genome shotgun (WGS) entry which is preliminary data.</text>
</comment>
<feature type="short sequence motif" description="Beta-hairpin" evidence="13">
    <location>
        <begin position="90"/>
        <end position="113"/>
    </location>
</feature>
<dbReference type="Pfam" id="PF12344">
    <property type="entry name" value="UvrB"/>
    <property type="match status" value="1"/>
</dbReference>
<dbReference type="CDD" id="cd17916">
    <property type="entry name" value="DEXHc_UvrB"/>
    <property type="match status" value="1"/>
</dbReference>
<evidence type="ECO:0000259" key="17">
    <source>
        <dbReference type="PROSITE" id="PS51194"/>
    </source>
</evidence>
<name>A0A4Q7MSR5_9BACT</name>
<evidence type="ECO:0000259" key="15">
    <source>
        <dbReference type="PROSITE" id="PS50151"/>
    </source>
</evidence>
<dbReference type="SMART" id="SM00487">
    <property type="entry name" value="DEXDc"/>
    <property type="match status" value="1"/>
</dbReference>
<evidence type="ECO:0000256" key="14">
    <source>
        <dbReference type="RuleBase" id="RU003587"/>
    </source>
</evidence>
<dbReference type="AlphaFoldDB" id="A0A4Q7MSR5"/>
<protein>
    <recommendedName>
        <fullName evidence="12 13">UvrABC system protein B</fullName>
        <shortName evidence="13">Protein UvrB</shortName>
    </recommendedName>
    <alternativeName>
        <fullName evidence="13">Excinuclease ABC subunit B</fullName>
    </alternativeName>
</protein>
<dbReference type="Pfam" id="PF00271">
    <property type="entry name" value="Helicase_C"/>
    <property type="match status" value="1"/>
</dbReference>
<dbReference type="SUPFAM" id="SSF46600">
    <property type="entry name" value="C-terminal UvrC-binding domain of UvrB"/>
    <property type="match status" value="1"/>
</dbReference>
<dbReference type="GO" id="GO:0003677">
    <property type="term" value="F:DNA binding"/>
    <property type="evidence" value="ECO:0007669"/>
    <property type="project" value="UniProtKB-UniRule"/>
</dbReference>
<keyword evidence="6 13" id="KW-0228">DNA excision</keyword>
<dbReference type="Gene3D" id="3.40.50.300">
    <property type="entry name" value="P-loop containing nucleotide triphosphate hydrolases"/>
    <property type="match status" value="3"/>
</dbReference>
<dbReference type="GO" id="GO:0006289">
    <property type="term" value="P:nucleotide-excision repair"/>
    <property type="evidence" value="ECO:0007669"/>
    <property type="project" value="UniProtKB-UniRule"/>
</dbReference>
<dbReference type="InterPro" id="IPR001650">
    <property type="entry name" value="Helicase_C-like"/>
</dbReference>
<dbReference type="EMBL" id="SGXA01000002">
    <property type="protein sequence ID" value="RZS71862.1"/>
    <property type="molecule type" value="Genomic_DNA"/>
</dbReference>